<accession>A0A8X7T295</accession>
<dbReference type="Proteomes" id="UP000078113">
    <property type="component" value="Unassembled WGS sequence"/>
</dbReference>
<evidence type="ECO:0000256" key="1">
    <source>
        <dbReference type="SAM" id="MobiDB-lite"/>
    </source>
</evidence>
<reference evidence="2" key="2">
    <citation type="journal article" date="2019" name="IMA Fungus">
        <title>Genome sequencing and comparison of five Tilletia species to identify candidate genes for the detection of regulated species infecting wheat.</title>
        <authorList>
            <person name="Nguyen H.D.T."/>
            <person name="Sultana T."/>
            <person name="Kesanakurti P."/>
            <person name="Hambleton S."/>
        </authorList>
    </citation>
    <scope>NUCLEOTIDE SEQUENCE</scope>
    <source>
        <strain evidence="2">DAOMC 236422</strain>
    </source>
</reference>
<evidence type="ECO:0000313" key="3">
    <source>
        <dbReference type="Proteomes" id="UP000078113"/>
    </source>
</evidence>
<feature type="compositionally biased region" description="Polar residues" evidence="1">
    <location>
        <begin position="49"/>
        <end position="58"/>
    </location>
</feature>
<name>A0A8X7T295_9BASI</name>
<dbReference type="AlphaFoldDB" id="A0A8X7T295"/>
<sequence length="169" mass="18933">MAALLELLLTDAELDACSEEELLEVNAKLKQLDQWADQEILRLAAPPLCQSQTRQRTPQMKAPPPGLHQTSSTHPWQHRTSTSPRIRAPPPARTPIMPLPDLRPHPALIAHKNPGLALPLGYLGQCMRDRGYNHKRRLGVRTLKEWISQARADLGFGWHAPSDANSSWV</sequence>
<keyword evidence="3" id="KW-1185">Reference proteome</keyword>
<organism evidence="2 3">
    <name type="scientific">Tilletia walkeri</name>
    <dbReference type="NCBI Taxonomy" id="117179"/>
    <lineage>
        <taxon>Eukaryota</taxon>
        <taxon>Fungi</taxon>
        <taxon>Dikarya</taxon>
        <taxon>Basidiomycota</taxon>
        <taxon>Ustilaginomycotina</taxon>
        <taxon>Exobasidiomycetes</taxon>
        <taxon>Tilletiales</taxon>
        <taxon>Tilletiaceae</taxon>
        <taxon>Tilletia</taxon>
    </lineage>
</organism>
<dbReference type="EMBL" id="LWDG02000492">
    <property type="protein sequence ID" value="KAE8264928.1"/>
    <property type="molecule type" value="Genomic_DNA"/>
</dbReference>
<feature type="region of interest" description="Disordered" evidence="1">
    <location>
        <begin position="47"/>
        <end position="92"/>
    </location>
</feature>
<comment type="caution">
    <text evidence="2">The sequence shown here is derived from an EMBL/GenBank/DDBJ whole genome shotgun (WGS) entry which is preliminary data.</text>
</comment>
<reference evidence="2" key="1">
    <citation type="submission" date="2016-04" db="EMBL/GenBank/DDBJ databases">
        <authorList>
            <person name="Nguyen H.D."/>
            <person name="Samba Siva P."/>
            <person name="Cullis J."/>
            <person name="Levesque C.A."/>
            <person name="Hambleton S."/>
        </authorList>
    </citation>
    <scope>NUCLEOTIDE SEQUENCE</scope>
    <source>
        <strain evidence="2">DAOMC 236422</strain>
    </source>
</reference>
<gene>
    <name evidence="2" type="ORF">A4X09_0g6821</name>
</gene>
<protein>
    <submittedName>
        <fullName evidence="2">Uncharacterized protein</fullName>
    </submittedName>
</protein>
<proteinExistence type="predicted"/>
<evidence type="ECO:0000313" key="2">
    <source>
        <dbReference type="EMBL" id="KAE8264928.1"/>
    </source>
</evidence>